<evidence type="ECO:0000313" key="3">
    <source>
        <dbReference type="Proteomes" id="UP001174936"/>
    </source>
</evidence>
<accession>A0AA39YG57</accession>
<evidence type="ECO:0000313" key="2">
    <source>
        <dbReference type="EMBL" id="KAK0651265.1"/>
    </source>
</evidence>
<sequence length="378" mass="42925">MAGPSHRHQSSLEGILDFSEVDSIFENAQQRAQAISRFRRIIAYFENTTEPKPPASSSRFSEGYDRPALIRLTFDYVRSPESQDRVLKAFFKSLALGMLEDSDDNDGIDLGDDSEVASLRTPVFAFADHLIYHFFLPLQQVHSRDEQQRIQDFVGTPERLGALRGFCLTRDRHRCVITHTFDLNELLKRMHQQPSAQDDDGNVLDQRYDYDKLEVAHILPFSLNQVDESKKATIAILNMFDIGVIHVIEGPEMDRPRNAITLTNRMHDLFGRFKIFFEPAAEDDAVHHDTYQIQSFLPPFLATQFGFPVQRTLFSHPYIDPPLPRLLALHSAIAHILHLSGAGEYIDGILRDGEDGMVREDGSTQLGALVNMALQMST</sequence>
<dbReference type="InterPro" id="IPR003615">
    <property type="entry name" value="HNH_nuc"/>
</dbReference>
<keyword evidence="3" id="KW-1185">Reference proteome</keyword>
<comment type="caution">
    <text evidence="2">The sequence shown here is derived from an EMBL/GenBank/DDBJ whole genome shotgun (WGS) entry which is preliminary data.</text>
</comment>
<proteinExistence type="predicted"/>
<name>A0AA39YG57_9PEZI</name>
<organism evidence="2 3">
    <name type="scientific">Cercophora newfieldiana</name>
    <dbReference type="NCBI Taxonomy" id="92897"/>
    <lineage>
        <taxon>Eukaryota</taxon>
        <taxon>Fungi</taxon>
        <taxon>Dikarya</taxon>
        <taxon>Ascomycota</taxon>
        <taxon>Pezizomycotina</taxon>
        <taxon>Sordariomycetes</taxon>
        <taxon>Sordariomycetidae</taxon>
        <taxon>Sordariales</taxon>
        <taxon>Lasiosphaeriaceae</taxon>
        <taxon>Cercophora</taxon>
    </lineage>
</organism>
<dbReference type="AlphaFoldDB" id="A0AA39YG57"/>
<evidence type="ECO:0000259" key="1">
    <source>
        <dbReference type="Pfam" id="PF13391"/>
    </source>
</evidence>
<reference evidence="2" key="1">
    <citation type="submission" date="2023-06" db="EMBL/GenBank/DDBJ databases">
        <title>Genome-scale phylogeny and comparative genomics of the fungal order Sordariales.</title>
        <authorList>
            <consortium name="Lawrence Berkeley National Laboratory"/>
            <person name="Hensen N."/>
            <person name="Bonometti L."/>
            <person name="Westerberg I."/>
            <person name="Brannstrom I.O."/>
            <person name="Guillou S."/>
            <person name="Cros-Aarteil S."/>
            <person name="Calhoun S."/>
            <person name="Haridas S."/>
            <person name="Kuo A."/>
            <person name="Mondo S."/>
            <person name="Pangilinan J."/>
            <person name="Riley R."/>
            <person name="Labutti K."/>
            <person name="Andreopoulos B."/>
            <person name="Lipzen A."/>
            <person name="Chen C."/>
            <person name="Yanf M."/>
            <person name="Daum C."/>
            <person name="Ng V."/>
            <person name="Clum A."/>
            <person name="Steindorff A."/>
            <person name="Ohm R."/>
            <person name="Martin F."/>
            <person name="Silar P."/>
            <person name="Natvig D."/>
            <person name="Lalanne C."/>
            <person name="Gautier V."/>
            <person name="Ament-Velasquez S.L."/>
            <person name="Kruys A."/>
            <person name="Hutchinson M.I."/>
            <person name="Powell A.J."/>
            <person name="Barry K."/>
            <person name="Miller A.N."/>
            <person name="Grigoriev I.V."/>
            <person name="Debuchy R."/>
            <person name="Gladieux P."/>
            <person name="Thoren M.H."/>
            <person name="Johannesson H."/>
        </authorList>
    </citation>
    <scope>NUCLEOTIDE SEQUENCE</scope>
    <source>
        <strain evidence="2">SMH2532-1</strain>
    </source>
</reference>
<dbReference type="Pfam" id="PF13391">
    <property type="entry name" value="HNH_2"/>
    <property type="match status" value="1"/>
</dbReference>
<feature type="domain" description="HNH nuclease" evidence="1">
    <location>
        <begin position="211"/>
        <end position="278"/>
    </location>
</feature>
<gene>
    <name evidence="2" type="ORF">B0T16DRAFT_453752</name>
</gene>
<dbReference type="EMBL" id="JAULSV010000002">
    <property type="protein sequence ID" value="KAK0651265.1"/>
    <property type="molecule type" value="Genomic_DNA"/>
</dbReference>
<dbReference type="Proteomes" id="UP001174936">
    <property type="component" value="Unassembled WGS sequence"/>
</dbReference>
<protein>
    <recommendedName>
        <fullName evidence="1">HNH nuclease domain-containing protein</fullName>
    </recommendedName>
</protein>